<organism evidence="2 3">
    <name type="scientific">Bacillus toyonensis</name>
    <dbReference type="NCBI Taxonomy" id="155322"/>
    <lineage>
        <taxon>Bacteria</taxon>
        <taxon>Bacillati</taxon>
        <taxon>Bacillota</taxon>
        <taxon>Bacilli</taxon>
        <taxon>Bacillales</taxon>
        <taxon>Bacillaceae</taxon>
        <taxon>Bacillus</taxon>
        <taxon>Bacillus cereus group</taxon>
    </lineage>
</organism>
<comment type="caution">
    <text evidence="2">The sequence shown here is derived from an EMBL/GenBank/DDBJ whole genome shotgun (WGS) entry which is preliminary data.</text>
</comment>
<keyword evidence="1" id="KW-0812">Transmembrane</keyword>
<evidence type="ECO:0000313" key="3">
    <source>
        <dbReference type="Proteomes" id="UP000220841"/>
    </source>
</evidence>
<keyword evidence="1" id="KW-1133">Transmembrane helix</keyword>
<evidence type="ECO:0000256" key="1">
    <source>
        <dbReference type="SAM" id="Phobius"/>
    </source>
</evidence>
<keyword evidence="1" id="KW-0472">Membrane</keyword>
<gene>
    <name evidence="2" type="ORF">CN585_16705</name>
</gene>
<reference evidence="2 3" key="1">
    <citation type="submission" date="2017-09" db="EMBL/GenBank/DDBJ databases">
        <title>Large-scale bioinformatics analysis of Bacillus genomes uncovers conserved roles of natural products in bacterial physiology.</title>
        <authorList>
            <consortium name="Agbiome Team Llc"/>
            <person name="Bleich R.M."/>
            <person name="Grubbs K.J."/>
            <person name="Santa Maria K.C."/>
            <person name="Allen S.E."/>
            <person name="Farag S."/>
            <person name="Shank E.A."/>
            <person name="Bowers A."/>
        </authorList>
    </citation>
    <scope>NUCLEOTIDE SEQUENCE [LARGE SCALE GENOMIC DNA]</scope>
    <source>
        <strain evidence="2 3">AFS021349</strain>
    </source>
</reference>
<feature type="transmembrane region" description="Helical" evidence="1">
    <location>
        <begin position="55"/>
        <end position="79"/>
    </location>
</feature>
<proteinExistence type="predicted"/>
<feature type="transmembrane region" description="Helical" evidence="1">
    <location>
        <begin position="12"/>
        <end position="35"/>
    </location>
</feature>
<dbReference type="RefSeq" id="WP_098226759.1">
    <property type="nucleotide sequence ID" value="NZ_NUBY01000076.1"/>
</dbReference>
<dbReference type="Proteomes" id="UP000220841">
    <property type="component" value="Unassembled WGS sequence"/>
</dbReference>
<evidence type="ECO:0000313" key="2">
    <source>
        <dbReference type="EMBL" id="PEQ04861.1"/>
    </source>
</evidence>
<protein>
    <submittedName>
        <fullName evidence="2">Uncharacterized protein</fullName>
    </submittedName>
</protein>
<dbReference type="AlphaFoldDB" id="A0A2A8HDI4"/>
<name>A0A2A8HDI4_9BACI</name>
<dbReference type="EMBL" id="NUBY01000076">
    <property type="protein sequence ID" value="PEQ04861.1"/>
    <property type="molecule type" value="Genomic_DNA"/>
</dbReference>
<accession>A0A2A8HDI4</accession>
<sequence length="116" mass="13571">MRLWLTKNRRLFIIFGIISLLTLIITLYEMHLIMSNVNDLQAYATNNVVSDNLKTISLLGLFDITLFTAWICMFIFIFLKMVFPSKQILHQTLFIGDLKFLKNIPNELRKGFNKNA</sequence>